<evidence type="ECO:0000256" key="2">
    <source>
        <dbReference type="ARBA" id="ARBA00022448"/>
    </source>
</evidence>
<dbReference type="AlphaFoldDB" id="A0A1I2I1Z6"/>
<dbReference type="InterPro" id="IPR006059">
    <property type="entry name" value="SBP"/>
</dbReference>
<evidence type="ECO:0000256" key="4">
    <source>
        <dbReference type="SAM" id="MobiDB-lite"/>
    </source>
</evidence>
<gene>
    <name evidence="6" type="ORF">SAMN04488035_2642</name>
</gene>
<dbReference type="PROSITE" id="PS51257">
    <property type="entry name" value="PROKAR_LIPOPROTEIN"/>
    <property type="match status" value="1"/>
</dbReference>
<proteinExistence type="inferred from homology"/>
<feature type="compositionally biased region" description="Polar residues" evidence="4">
    <location>
        <begin position="22"/>
        <end position="31"/>
    </location>
</feature>
<evidence type="ECO:0000313" key="7">
    <source>
        <dbReference type="Proteomes" id="UP000198520"/>
    </source>
</evidence>
<evidence type="ECO:0000313" key="6">
    <source>
        <dbReference type="EMBL" id="SFF35660.1"/>
    </source>
</evidence>
<comment type="similarity">
    <text evidence="1">Belongs to the bacterial solute-binding protein 1 family.</text>
</comment>
<dbReference type="RefSeq" id="WP_093379713.1">
    <property type="nucleotide sequence ID" value="NZ_BNAN01000001.1"/>
</dbReference>
<reference evidence="7" key="1">
    <citation type="submission" date="2016-10" db="EMBL/GenBank/DDBJ databases">
        <authorList>
            <person name="Varghese N."/>
            <person name="Submissions S."/>
        </authorList>
    </citation>
    <scope>NUCLEOTIDE SEQUENCE [LARGE SCALE GENOMIC DNA]</scope>
    <source>
        <strain evidence="7">DSM 19083</strain>
    </source>
</reference>
<feature type="region of interest" description="Disordered" evidence="4">
    <location>
        <begin position="22"/>
        <end position="44"/>
    </location>
</feature>
<feature type="chain" id="PRO_5039082362" evidence="5">
    <location>
        <begin position="22"/>
        <end position="421"/>
    </location>
</feature>
<organism evidence="6 7">
    <name type="scientific">Flavimobilis marinus</name>
    <dbReference type="NCBI Taxonomy" id="285351"/>
    <lineage>
        <taxon>Bacteria</taxon>
        <taxon>Bacillati</taxon>
        <taxon>Actinomycetota</taxon>
        <taxon>Actinomycetes</taxon>
        <taxon>Micrococcales</taxon>
        <taxon>Jonesiaceae</taxon>
        <taxon>Flavimobilis</taxon>
    </lineage>
</organism>
<feature type="compositionally biased region" description="Low complexity" evidence="4">
    <location>
        <begin position="32"/>
        <end position="42"/>
    </location>
</feature>
<evidence type="ECO:0000256" key="3">
    <source>
        <dbReference type="ARBA" id="ARBA00022729"/>
    </source>
</evidence>
<keyword evidence="7" id="KW-1185">Reference proteome</keyword>
<sequence length="421" mass="44217">MKIRQVAVLGAVAALALTACSSEGSTTTPDPSATSGTGTATGDAREITMWLAGEDTPEELRTWLTDEFATTTGATLNIETVEWGELLPRLQTSIGNPDQTPDVVEIGNTQSPTFTTIGAFTDLTPHLADLGGDKLGPEGFVEAGSVDGSVYAVPYYWGSRYVFYRTDVFEDAGIEVPTTLDEFNAAAKELTTDEQSGFWLPGQDWRNGISWVFAHGGDIAVQEGDQWVGQLSSPESIEALTELQDLYTNASKAPKDGEDAEPWTAFNNGDAAMFMAPGWARWSISEDLTENVGAMALPGTDGGAAPVFAGGSNIAISAASPDQDLALEALKLIASEDYQTMLAKNGLGPSNSDYNDLIGDDEFAEAGRAAASNAKLTPASAGWAGVETDRIMEEFFAKIAQGGDVATEAAAVDAALNDALN</sequence>
<protein>
    <submittedName>
        <fullName evidence="6">Carbohydrate ABC transporter substrate-binding protein, CUT1 family</fullName>
    </submittedName>
</protein>
<keyword evidence="3 5" id="KW-0732">Signal</keyword>
<dbReference type="GO" id="GO:1901982">
    <property type="term" value="F:maltose binding"/>
    <property type="evidence" value="ECO:0007669"/>
    <property type="project" value="TreeGrafter"/>
</dbReference>
<dbReference type="Pfam" id="PF01547">
    <property type="entry name" value="SBP_bac_1"/>
    <property type="match status" value="1"/>
</dbReference>
<dbReference type="EMBL" id="FONZ01000006">
    <property type="protein sequence ID" value="SFF35660.1"/>
    <property type="molecule type" value="Genomic_DNA"/>
</dbReference>
<dbReference type="STRING" id="285351.SAMN04488035_2642"/>
<dbReference type="PANTHER" id="PTHR30061">
    <property type="entry name" value="MALTOSE-BINDING PERIPLASMIC PROTEIN"/>
    <property type="match status" value="1"/>
</dbReference>
<evidence type="ECO:0000256" key="5">
    <source>
        <dbReference type="SAM" id="SignalP"/>
    </source>
</evidence>
<dbReference type="OrthoDB" id="9780991at2"/>
<keyword evidence="2" id="KW-0813">Transport</keyword>
<name>A0A1I2I1Z6_9MICO</name>
<dbReference type="GO" id="GO:0042956">
    <property type="term" value="P:maltodextrin transmembrane transport"/>
    <property type="evidence" value="ECO:0007669"/>
    <property type="project" value="TreeGrafter"/>
</dbReference>
<evidence type="ECO:0000256" key="1">
    <source>
        <dbReference type="ARBA" id="ARBA00008520"/>
    </source>
</evidence>
<dbReference type="SUPFAM" id="SSF53850">
    <property type="entry name" value="Periplasmic binding protein-like II"/>
    <property type="match status" value="1"/>
</dbReference>
<dbReference type="Proteomes" id="UP000198520">
    <property type="component" value="Unassembled WGS sequence"/>
</dbReference>
<dbReference type="GO" id="GO:0055052">
    <property type="term" value="C:ATP-binding cassette (ABC) transporter complex, substrate-binding subunit-containing"/>
    <property type="evidence" value="ECO:0007669"/>
    <property type="project" value="TreeGrafter"/>
</dbReference>
<dbReference type="GO" id="GO:0015768">
    <property type="term" value="P:maltose transport"/>
    <property type="evidence" value="ECO:0007669"/>
    <property type="project" value="TreeGrafter"/>
</dbReference>
<dbReference type="Gene3D" id="3.40.190.10">
    <property type="entry name" value="Periplasmic binding protein-like II"/>
    <property type="match status" value="2"/>
</dbReference>
<dbReference type="PANTHER" id="PTHR30061:SF50">
    <property type="entry name" value="MALTOSE_MALTODEXTRIN-BINDING PERIPLASMIC PROTEIN"/>
    <property type="match status" value="1"/>
</dbReference>
<accession>A0A1I2I1Z6</accession>
<feature type="signal peptide" evidence="5">
    <location>
        <begin position="1"/>
        <end position="21"/>
    </location>
</feature>